<dbReference type="InterPro" id="IPR001214">
    <property type="entry name" value="SET_dom"/>
</dbReference>
<feature type="region of interest" description="Disordered" evidence="1">
    <location>
        <begin position="604"/>
        <end position="671"/>
    </location>
</feature>
<dbReference type="Proteomes" id="UP000237144">
    <property type="component" value="Unassembled WGS sequence"/>
</dbReference>
<feature type="compositionally biased region" description="Polar residues" evidence="1">
    <location>
        <begin position="735"/>
        <end position="745"/>
    </location>
</feature>
<feature type="compositionally biased region" description="Acidic residues" evidence="1">
    <location>
        <begin position="611"/>
        <end position="627"/>
    </location>
</feature>
<accession>A0A2S5BEK7</accession>
<dbReference type="PANTHER" id="PTHR12977">
    <property type="entry name" value="SUPPRESSOR OF VARIEGATION 4-20-RELATED"/>
    <property type="match status" value="1"/>
</dbReference>
<feature type="compositionally biased region" description="Basic and acidic residues" evidence="1">
    <location>
        <begin position="202"/>
        <end position="211"/>
    </location>
</feature>
<feature type="region of interest" description="Disordered" evidence="1">
    <location>
        <begin position="202"/>
        <end position="226"/>
    </location>
</feature>
<feature type="region of interest" description="Disordered" evidence="1">
    <location>
        <begin position="362"/>
        <end position="383"/>
    </location>
</feature>
<feature type="region of interest" description="Disordered" evidence="1">
    <location>
        <begin position="708"/>
        <end position="865"/>
    </location>
</feature>
<sequence length="900" mass="95802">MSNISTAQASKSFLSQCDDLLTRLVLDYSVFGVPKLAGRATGKIEDAREPRMTDREVEEVRTLVQQLSRELETSTRRRHEATLSSLLPKAATSGGFPPLFRRAWRAAWGANGEPRPGSFVFSFSRYTRTMPSIARAPLTAIDPQLRKGAVKVDDALAALLKLTPARNFVKKWEDEDAAGIFANHAKRYILALRPDSGIAFHETDRYKNPRDKSKKGKKPVQIDTPARRDPSTFIEVGVFATRNFKKGEVVNLRGGIADLTEEEDDEMRDSGGRRDFSVLWSERKSCFCLLLGPARFVNHDCRNNVEFQLVGANMTFKVLEDIAKDEEIFTHYGDHYFDTNNSACLCATCEELAQGAFASKRKVAAPKPNATPAASPSRRSHRSATLLAPDYNESRAASAPVASGSGHAATAQRSVRSSGLNRSSSLSALSGRAGASPRSGRIRPPSSRIVPTRGEASAVEALRSKPRGVVQPKLPPPPGYADDYTWDQKKRVAQYVGLATCGKEVETTKKKSASDLARSASAPSLVSLGKRKRNDSDSPAPSPRSRSREKKDVTSTTPPAKKSRLVQVKLKAARLGERVSSRLANAVSTSSASARERRFALLRKAMGGGDGSDDSDLSSLEDEEEEGDRQAGSDDADEEEEEAAIEEQLLSPRRPSIAGASNTTPTAATASATVSLLVSSTTKTAPAHLAIQGGASDVHLTTTSTPIEEVGTPSLHVPSENGEEDQILLCPVPDSNATGKTSLLSPPTGFYAAAASGASSSASDGGDRDAASSQSRTVPDFRFGRSELPEGSNGSAAHGLRGGGGSGSGGDDEEERRPPRKSVPVTPSSPAAVEVVEDSDGGDVAEEPKKDSGRRESAARGCDAAGRMALVPPSLLRADSLGSNDSRDAAAALLLLLCAP</sequence>
<dbReference type="PANTHER" id="PTHR12977:SF4">
    <property type="entry name" value="HISTONE-LYSINE N-METHYLTRANSFERASE KMT5B"/>
    <property type="match status" value="1"/>
</dbReference>
<evidence type="ECO:0000256" key="1">
    <source>
        <dbReference type="SAM" id="MobiDB-lite"/>
    </source>
</evidence>
<gene>
    <name evidence="3" type="ORF">BMF94_1834</name>
</gene>
<evidence type="ECO:0000259" key="2">
    <source>
        <dbReference type="PROSITE" id="PS50280"/>
    </source>
</evidence>
<dbReference type="InterPro" id="IPR046341">
    <property type="entry name" value="SET_dom_sf"/>
</dbReference>
<feature type="compositionally biased region" description="Low complexity" evidence="1">
    <location>
        <begin position="752"/>
        <end position="764"/>
    </location>
</feature>
<protein>
    <recommendedName>
        <fullName evidence="2">SET domain-containing protein</fullName>
    </recommendedName>
</protein>
<dbReference type="GO" id="GO:0005634">
    <property type="term" value="C:nucleus"/>
    <property type="evidence" value="ECO:0007669"/>
    <property type="project" value="TreeGrafter"/>
</dbReference>
<feature type="compositionally biased region" description="Low complexity" evidence="1">
    <location>
        <begin position="658"/>
        <end position="671"/>
    </location>
</feature>
<reference evidence="3 4" key="1">
    <citation type="journal article" date="2018" name="Front. Microbiol.">
        <title>Prospects for Fungal Bioremediation of Acidic Radioactive Waste Sites: Characterization and Genome Sequence of Rhodotorula taiwanensis MD1149.</title>
        <authorList>
            <person name="Tkavc R."/>
            <person name="Matrosova V.Y."/>
            <person name="Grichenko O.E."/>
            <person name="Gostincar C."/>
            <person name="Volpe R.P."/>
            <person name="Klimenkova P."/>
            <person name="Gaidamakova E.K."/>
            <person name="Zhou C.E."/>
            <person name="Stewart B.J."/>
            <person name="Lyman M.G."/>
            <person name="Malfatti S.A."/>
            <person name="Rubinfeld B."/>
            <person name="Courtot M."/>
            <person name="Singh J."/>
            <person name="Dalgard C.L."/>
            <person name="Hamilton T."/>
            <person name="Frey K.G."/>
            <person name="Gunde-Cimerman N."/>
            <person name="Dugan L."/>
            <person name="Daly M.J."/>
        </authorList>
    </citation>
    <scope>NUCLEOTIDE SEQUENCE [LARGE SCALE GENOMIC DNA]</scope>
    <source>
        <strain evidence="3 4">MD1149</strain>
    </source>
</reference>
<feature type="region of interest" description="Disordered" evidence="1">
    <location>
        <begin position="395"/>
        <end position="483"/>
    </location>
</feature>
<proteinExistence type="predicted"/>
<dbReference type="OrthoDB" id="6627536at2759"/>
<organism evidence="3 4">
    <name type="scientific">Rhodotorula taiwanensis</name>
    <dbReference type="NCBI Taxonomy" id="741276"/>
    <lineage>
        <taxon>Eukaryota</taxon>
        <taxon>Fungi</taxon>
        <taxon>Dikarya</taxon>
        <taxon>Basidiomycota</taxon>
        <taxon>Pucciniomycotina</taxon>
        <taxon>Microbotryomycetes</taxon>
        <taxon>Sporidiobolales</taxon>
        <taxon>Sporidiobolaceae</taxon>
        <taxon>Rhodotorula</taxon>
    </lineage>
</organism>
<keyword evidence="4" id="KW-1185">Reference proteome</keyword>
<dbReference type="GO" id="GO:0042799">
    <property type="term" value="F:histone H4K20 methyltransferase activity"/>
    <property type="evidence" value="ECO:0007669"/>
    <property type="project" value="TreeGrafter"/>
</dbReference>
<feature type="domain" description="SET" evidence="2">
    <location>
        <begin position="218"/>
        <end position="333"/>
    </location>
</feature>
<dbReference type="SUPFAM" id="SSF82199">
    <property type="entry name" value="SET domain"/>
    <property type="match status" value="1"/>
</dbReference>
<evidence type="ECO:0000313" key="3">
    <source>
        <dbReference type="EMBL" id="POY75202.1"/>
    </source>
</evidence>
<dbReference type="AlphaFoldDB" id="A0A2S5BEK7"/>
<dbReference type="STRING" id="741276.A0A2S5BEK7"/>
<dbReference type="InterPro" id="IPR039977">
    <property type="entry name" value="Suv4-20/Set9"/>
</dbReference>
<feature type="compositionally biased region" description="Gly residues" evidence="1">
    <location>
        <begin position="800"/>
        <end position="809"/>
    </location>
</feature>
<feature type="compositionally biased region" description="Acidic residues" evidence="1">
    <location>
        <begin position="634"/>
        <end position="645"/>
    </location>
</feature>
<feature type="compositionally biased region" description="Basic and acidic residues" evidence="1">
    <location>
        <begin position="846"/>
        <end position="858"/>
    </location>
</feature>
<feature type="region of interest" description="Disordered" evidence="1">
    <location>
        <begin position="506"/>
        <end position="569"/>
    </location>
</feature>
<dbReference type="Gene3D" id="2.170.270.10">
    <property type="entry name" value="SET domain"/>
    <property type="match status" value="1"/>
</dbReference>
<dbReference type="CDD" id="cd10524">
    <property type="entry name" value="SET_Suv4-20-like"/>
    <property type="match status" value="1"/>
</dbReference>
<name>A0A2S5BEK7_9BASI</name>
<dbReference type="PROSITE" id="PS50280">
    <property type="entry name" value="SET"/>
    <property type="match status" value="1"/>
</dbReference>
<evidence type="ECO:0000313" key="4">
    <source>
        <dbReference type="Proteomes" id="UP000237144"/>
    </source>
</evidence>
<dbReference type="EMBL" id="PJQD01000019">
    <property type="protein sequence ID" value="POY75202.1"/>
    <property type="molecule type" value="Genomic_DNA"/>
</dbReference>
<feature type="compositionally biased region" description="Low complexity" evidence="1">
    <location>
        <begin position="413"/>
        <end position="451"/>
    </location>
</feature>
<comment type="caution">
    <text evidence="3">The sequence shown here is derived from an EMBL/GenBank/DDBJ whole genome shotgun (WGS) entry which is preliminary data.</text>
</comment>
<dbReference type="Pfam" id="PF00856">
    <property type="entry name" value="SET"/>
    <property type="match status" value="1"/>
</dbReference>
<dbReference type="SMART" id="SM00317">
    <property type="entry name" value="SET"/>
    <property type="match status" value="1"/>
</dbReference>
<feature type="compositionally biased region" description="Acidic residues" evidence="1">
    <location>
        <begin position="835"/>
        <end position="845"/>
    </location>
</feature>